<dbReference type="SMART" id="SM00355">
    <property type="entry name" value="ZnF_C2H2"/>
    <property type="match status" value="4"/>
</dbReference>
<dbReference type="KEGG" id="pdic:114508387"/>
<reference evidence="12" key="1">
    <citation type="submission" date="2025-08" db="UniProtKB">
        <authorList>
            <consortium name="RefSeq"/>
        </authorList>
    </citation>
    <scope>IDENTIFICATION</scope>
    <source>
        <tissue evidence="12">Muscle</tissue>
    </source>
</reference>
<feature type="region of interest" description="Disordered" evidence="9">
    <location>
        <begin position="188"/>
        <end position="209"/>
    </location>
</feature>
<evidence type="ECO:0000256" key="6">
    <source>
        <dbReference type="ARBA" id="ARBA00023125"/>
    </source>
</evidence>
<gene>
    <name evidence="12" type="primary">ZFP42</name>
</gene>
<dbReference type="PROSITE" id="PS00028">
    <property type="entry name" value="ZINC_FINGER_C2H2_1"/>
    <property type="match status" value="3"/>
</dbReference>
<dbReference type="GO" id="GO:0000785">
    <property type="term" value="C:chromatin"/>
    <property type="evidence" value="ECO:0007669"/>
    <property type="project" value="TreeGrafter"/>
</dbReference>
<evidence type="ECO:0000256" key="1">
    <source>
        <dbReference type="ARBA" id="ARBA00004123"/>
    </source>
</evidence>
<feature type="domain" description="C2H2-type" evidence="10">
    <location>
        <begin position="298"/>
        <end position="327"/>
    </location>
</feature>
<comment type="subcellular location">
    <subcellularLocation>
        <location evidence="1">Nucleus</location>
    </subcellularLocation>
</comment>
<dbReference type="GeneID" id="114508387"/>
<dbReference type="GO" id="GO:0000981">
    <property type="term" value="F:DNA-binding transcription factor activity, RNA polymerase II-specific"/>
    <property type="evidence" value="ECO:0007669"/>
    <property type="project" value="TreeGrafter"/>
</dbReference>
<dbReference type="GO" id="GO:0031519">
    <property type="term" value="C:PcG protein complex"/>
    <property type="evidence" value="ECO:0007669"/>
    <property type="project" value="TreeGrafter"/>
</dbReference>
<dbReference type="GO" id="GO:0008270">
    <property type="term" value="F:zinc ion binding"/>
    <property type="evidence" value="ECO:0007669"/>
    <property type="project" value="UniProtKB-KW"/>
</dbReference>
<keyword evidence="6" id="KW-0238">DNA-binding</keyword>
<dbReference type="PANTHER" id="PTHR14003:SF8">
    <property type="entry name" value="ZINC FINGER PROTEIN 42 HOMOLOG"/>
    <property type="match status" value="1"/>
</dbReference>
<sequence>MNASDNGSNVGVYFTSGLLSQSRCLLEIHPDHYYLEVVVASWCRPSGRKQQDDMEHQLNTQAKASGLSGPGEIDLTGDELEPVLQELPNVMQSCWDEDGDPETSSQAAEEEPTSDCYIECVIRSEFAELVKEEDMILTSFKYRKNGPEQAVPQQVPTTSSLAEDSLPCMTQGAKQEFSQQVVGEKSSVEYSEPAADKKHPRGEIPNTSNMWETNEDLQQLMGFVQNKPRENEGNHAPEKIVCPHRECAKLLKNRDSLRKHVLLVHGPRNHVCAECGKAFAEKSKLKRHFMVHTGERPFQCTFKGCGKRFSLAYNLRTHVRVHTGEKTYVCTFQGCLKRFSQSTNLKNHLLTHTKSKISGEGADGKLSLNGISILTNE</sequence>
<evidence type="ECO:0000256" key="3">
    <source>
        <dbReference type="ARBA" id="ARBA00022737"/>
    </source>
</evidence>
<keyword evidence="2" id="KW-0479">Metal-binding</keyword>
<evidence type="ECO:0000256" key="9">
    <source>
        <dbReference type="SAM" id="MobiDB-lite"/>
    </source>
</evidence>
<accession>A0A6J2MRI3</accession>
<dbReference type="FunFam" id="3.30.160.60:FF:001450">
    <property type="entry name" value="zinc finger protein 774"/>
    <property type="match status" value="1"/>
</dbReference>
<dbReference type="AlphaFoldDB" id="A0A6J2MRI3"/>
<dbReference type="Gene3D" id="3.30.160.60">
    <property type="entry name" value="Classic Zinc Finger"/>
    <property type="match status" value="3"/>
</dbReference>
<evidence type="ECO:0000256" key="8">
    <source>
        <dbReference type="PROSITE-ProRule" id="PRU00042"/>
    </source>
</evidence>
<feature type="domain" description="C2H2-type" evidence="10">
    <location>
        <begin position="328"/>
        <end position="357"/>
    </location>
</feature>
<dbReference type="InParanoid" id="A0A6J2MRI3"/>
<name>A0A6J2MRI3_9CHIR</name>
<dbReference type="FunCoup" id="A0A6J2MRI3">
    <property type="interactions" value="3"/>
</dbReference>
<dbReference type="PANTHER" id="PTHR14003">
    <property type="entry name" value="TRANSCRIPTIONAL REPRESSOR PROTEIN YY"/>
    <property type="match status" value="1"/>
</dbReference>
<dbReference type="FunFam" id="3.30.160.60:FF:000125">
    <property type="entry name" value="Putative zinc finger protein 143"/>
    <property type="match status" value="1"/>
</dbReference>
<protein>
    <submittedName>
        <fullName evidence="12">Zinc finger protein 42 homolog</fullName>
    </submittedName>
</protein>
<dbReference type="PROSITE" id="PS50157">
    <property type="entry name" value="ZINC_FINGER_C2H2_2"/>
    <property type="match status" value="3"/>
</dbReference>
<evidence type="ECO:0000313" key="11">
    <source>
        <dbReference type="Proteomes" id="UP000504628"/>
    </source>
</evidence>
<evidence type="ECO:0000256" key="7">
    <source>
        <dbReference type="ARBA" id="ARBA00023242"/>
    </source>
</evidence>
<dbReference type="RefSeq" id="XP_028382114.1">
    <property type="nucleotide sequence ID" value="XM_028526313.2"/>
</dbReference>
<organism evidence="11 12">
    <name type="scientific">Phyllostomus discolor</name>
    <name type="common">pale spear-nosed bat</name>
    <dbReference type="NCBI Taxonomy" id="89673"/>
    <lineage>
        <taxon>Eukaryota</taxon>
        <taxon>Metazoa</taxon>
        <taxon>Chordata</taxon>
        <taxon>Craniata</taxon>
        <taxon>Vertebrata</taxon>
        <taxon>Euteleostomi</taxon>
        <taxon>Mammalia</taxon>
        <taxon>Eutheria</taxon>
        <taxon>Laurasiatheria</taxon>
        <taxon>Chiroptera</taxon>
        <taxon>Yangochiroptera</taxon>
        <taxon>Phyllostomidae</taxon>
        <taxon>Phyllostominae</taxon>
        <taxon>Phyllostomus</taxon>
    </lineage>
</organism>
<evidence type="ECO:0000256" key="2">
    <source>
        <dbReference type="ARBA" id="ARBA00022723"/>
    </source>
</evidence>
<evidence type="ECO:0000259" key="10">
    <source>
        <dbReference type="PROSITE" id="PS50157"/>
    </source>
</evidence>
<dbReference type="Proteomes" id="UP000504628">
    <property type="component" value="Chromosome 11"/>
</dbReference>
<dbReference type="OrthoDB" id="10264072at2759"/>
<dbReference type="FunFam" id="3.30.160.60:FF:000104">
    <property type="entry name" value="Transcriptional repressor protein YY1"/>
    <property type="match status" value="1"/>
</dbReference>
<dbReference type="InterPro" id="IPR013087">
    <property type="entry name" value="Znf_C2H2_type"/>
</dbReference>
<dbReference type="Pfam" id="PF00096">
    <property type="entry name" value="zf-C2H2"/>
    <property type="match status" value="3"/>
</dbReference>
<keyword evidence="4 8" id="KW-0863">Zinc-finger</keyword>
<proteinExistence type="predicted"/>
<evidence type="ECO:0000256" key="5">
    <source>
        <dbReference type="ARBA" id="ARBA00022833"/>
    </source>
</evidence>
<dbReference type="InterPro" id="IPR036236">
    <property type="entry name" value="Znf_C2H2_sf"/>
</dbReference>
<dbReference type="GO" id="GO:0005667">
    <property type="term" value="C:transcription regulator complex"/>
    <property type="evidence" value="ECO:0007669"/>
    <property type="project" value="TreeGrafter"/>
</dbReference>
<feature type="domain" description="C2H2-type" evidence="10">
    <location>
        <begin position="270"/>
        <end position="297"/>
    </location>
</feature>
<keyword evidence="3" id="KW-0677">Repeat</keyword>
<keyword evidence="7" id="KW-0539">Nucleus</keyword>
<dbReference type="GO" id="GO:0000978">
    <property type="term" value="F:RNA polymerase II cis-regulatory region sequence-specific DNA binding"/>
    <property type="evidence" value="ECO:0007669"/>
    <property type="project" value="TreeGrafter"/>
</dbReference>
<evidence type="ECO:0000256" key="4">
    <source>
        <dbReference type="ARBA" id="ARBA00022771"/>
    </source>
</evidence>
<keyword evidence="11" id="KW-1185">Reference proteome</keyword>
<keyword evidence="5" id="KW-0862">Zinc</keyword>
<dbReference type="CTD" id="132625"/>
<dbReference type="SUPFAM" id="SSF57667">
    <property type="entry name" value="beta-beta-alpha zinc fingers"/>
    <property type="match status" value="3"/>
</dbReference>
<evidence type="ECO:0000313" key="12">
    <source>
        <dbReference type="RefSeq" id="XP_028382114.1"/>
    </source>
</evidence>